<organism evidence="9 10">
    <name type="scientific">Pelusios castaneus</name>
    <name type="common">West African mud turtle</name>
    <dbReference type="NCBI Taxonomy" id="367368"/>
    <lineage>
        <taxon>Eukaryota</taxon>
        <taxon>Metazoa</taxon>
        <taxon>Chordata</taxon>
        <taxon>Craniata</taxon>
        <taxon>Vertebrata</taxon>
        <taxon>Euteleostomi</taxon>
        <taxon>Archelosauria</taxon>
        <taxon>Testudinata</taxon>
        <taxon>Testudines</taxon>
        <taxon>Pleurodira</taxon>
        <taxon>Pelomedusidae</taxon>
        <taxon>Pelusios</taxon>
    </lineage>
</organism>
<keyword evidence="7" id="KW-0812">Transmembrane</keyword>
<dbReference type="Proteomes" id="UP000694393">
    <property type="component" value="Unplaced"/>
</dbReference>
<dbReference type="InterPro" id="IPR003599">
    <property type="entry name" value="Ig_sub"/>
</dbReference>
<dbReference type="SMART" id="SM00082">
    <property type="entry name" value="LRRCT"/>
    <property type="match status" value="1"/>
</dbReference>
<protein>
    <recommendedName>
        <fullName evidence="8">Ig-like domain-containing protein</fullName>
    </recommendedName>
</protein>
<dbReference type="SMART" id="SM00408">
    <property type="entry name" value="IGc2"/>
    <property type="match status" value="1"/>
</dbReference>
<dbReference type="Gene3D" id="2.60.40.10">
    <property type="entry name" value="Immunoglobulins"/>
    <property type="match status" value="1"/>
</dbReference>
<dbReference type="AlphaFoldDB" id="A0A8C8RRX3"/>
<keyword evidence="3" id="KW-0677">Repeat</keyword>
<sequence length="690" mass="74035">MSYRWGLSPHQTLPSVVLEGGEGTSLLASCPPQCVCETRPWFTPQSVYHQARTVDCNDLLLTQVPAGLATDTQVLLLQSNKIAQLSRELQGLPNLTELDLSQNRLASMHQAGLANLSCLVTLYLEENQLEELPNGCLQGLTALEELYINHNRLAAIAPLAFTGLSSLLRLHLNANRLRSIDRRWFLPLPRLEILMIGENPITRLAAGSFQPLGRLHSLVLAGLGLREVPAAAFQGLAELESLSLFENRLSQVPTAALRHLPLLKFLDLNKNPIGELQAGDFQGTPCLEELNLNGLEELTGVAEGAFDGLPQLAKLELSNNPHFSFLHPAALRGAPALRTLLVANGALGLLPRGLLASLPSLATLSLYGNPLRCDCPAAWLGLARLALVEPQATLCAIPPGAAGQPLREGLVGGEGQGCPPVFPPQGWLEKLEVVTGGSVTLSCPASAEPPPEIYWLGPSGERLPSMRRGRQRAGGALELAGVEPGDAGEYTCVAWNEAGSASHTLVLEKVQSHFVVVEWIGAEPPQASAPRWASATMRIHSPHLSYTAQVPLGSRQVNLTHLQPATHYEICLTVVQGHQMQRACLNVTTAGLVGALVGRRVETVALVAISGLLLASLCAVLLARYAGRRLRELSCRRALKPYHQPPATLHLGEIYPPLISLGETEGDPSPLPAPPPVPHIDTSKTHVWQP</sequence>
<dbReference type="InterPro" id="IPR032675">
    <property type="entry name" value="LRR_dom_sf"/>
</dbReference>
<dbReference type="InterPro" id="IPR003598">
    <property type="entry name" value="Ig_sub2"/>
</dbReference>
<evidence type="ECO:0000256" key="2">
    <source>
        <dbReference type="ARBA" id="ARBA00022729"/>
    </source>
</evidence>
<dbReference type="PROSITE" id="PS50835">
    <property type="entry name" value="IG_LIKE"/>
    <property type="match status" value="1"/>
</dbReference>
<dbReference type="GO" id="GO:0031012">
    <property type="term" value="C:extracellular matrix"/>
    <property type="evidence" value="ECO:0007669"/>
    <property type="project" value="TreeGrafter"/>
</dbReference>
<evidence type="ECO:0000256" key="3">
    <source>
        <dbReference type="ARBA" id="ARBA00022737"/>
    </source>
</evidence>
<evidence type="ECO:0000256" key="5">
    <source>
        <dbReference type="ARBA" id="ARBA00023180"/>
    </source>
</evidence>
<reference evidence="9" key="1">
    <citation type="submission" date="2025-08" db="UniProtKB">
        <authorList>
            <consortium name="Ensembl"/>
        </authorList>
    </citation>
    <scope>IDENTIFICATION</scope>
</reference>
<evidence type="ECO:0000259" key="8">
    <source>
        <dbReference type="PROSITE" id="PS50835"/>
    </source>
</evidence>
<dbReference type="PANTHER" id="PTHR24373">
    <property type="entry name" value="SLIT RELATED LEUCINE-RICH REPEAT NEURONAL PROTEIN"/>
    <property type="match status" value="1"/>
</dbReference>
<dbReference type="PROSITE" id="PS51450">
    <property type="entry name" value="LRR"/>
    <property type="match status" value="1"/>
</dbReference>
<feature type="region of interest" description="Disordered" evidence="6">
    <location>
        <begin position="665"/>
        <end position="690"/>
    </location>
</feature>
<dbReference type="InterPro" id="IPR036179">
    <property type="entry name" value="Ig-like_dom_sf"/>
</dbReference>
<dbReference type="GO" id="GO:0005615">
    <property type="term" value="C:extracellular space"/>
    <property type="evidence" value="ECO:0007669"/>
    <property type="project" value="TreeGrafter"/>
</dbReference>
<dbReference type="SUPFAM" id="SSF48726">
    <property type="entry name" value="Immunoglobulin"/>
    <property type="match status" value="1"/>
</dbReference>
<dbReference type="Pfam" id="PF13855">
    <property type="entry name" value="LRR_8"/>
    <property type="match status" value="3"/>
</dbReference>
<evidence type="ECO:0000256" key="6">
    <source>
        <dbReference type="SAM" id="MobiDB-lite"/>
    </source>
</evidence>
<dbReference type="InterPro" id="IPR001611">
    <property type="entry name" value="Leu-rich_rpt"/>
</dbReference>
<dbReference type="PANTHER" id="PTHR24373:SF265">
    <property type="entry name" value="LEUCINE-RICH REPEAT NEURONAL PROTEIN 1"/>
    <property type="match status" value="1"/>
</dbReference>
<dbReference type="SMART" id="SM00409">
    <property type="entry name" value="IG"/>
    <property type="match status" value="1"/>
</dbReference>
<accession>A0A8C8RRX3</accession>
<keyword evidence="2" id="KW-0732">Signal</keyword>
<feature type="transmembrane region" description="Helical" evidence="7">
    <location>
        <begin position="604"/>
        <end position="627"/>
    </location>
</feature>
<dbReference type="InterPro" id="IPR003591">
    <property type="entry name" value="Leu-rich_rpt_typical-subtyp"/>
</dbReference>
<dbReference type="InterPro" id="IPR000483">
    <property type="entry name" value="Cys-rich_flank_reg_C"/>
</dbReference>
<feature type="domain" description="Ig-like" evidence="8">
    <location>
        <begin position="419"/>
        <end position="508"/>
    </location>
</feature>
<keyword evidence="7" id="KW-1133">Transmembrane helix</keyword>
<evidence type="ECO:0000256" key="4">
    <source>
        <dbReference type="ARBA" id="ARBA00023157"/>
    </source>
</evidence>
<dbReference type="InterPro" id="IPR007110">
    <property type="entry name" value="Ig-like_dom"/>
</dbReference>
<reference evidence="9" key="2">
    <citation type="submission" date="2025-09" db="UniProtKB">
        <authorList>
            <consortium name="Ensembl"/>
        </authorList>
    </citation>
    <scope>IDENTIFICATION</scope>
</reference>
<feature type="compositionally biased region" description="Pro residues" evidence="6">
    <location>
        <begin position="669"/>
        <end position="678"/>
    </location>
</feature>
<dbReference type="SUPFAM" id="SSF52058">
    <property type="entry name" value="L domain-like"/>
    <property type="match status" value="1"/>
</dbReference>
<keyword evidence="1" id="KW-0433">Leucine-rich repeat</keyword>
<dbReference type="InterPro" id="IPR013783">
    <property type="entry name" value="Ig-like_fold"/>
</dbReference>
<proteinExistence type="predicted"/>
<dbReference type="SMART" id="SM00369">
    <property type="entry name" value="LRR_TYP"/>
    <property type="match status" value="10"/>
</dbReference>
<keyword evidence="7" id="KW-0472">Membrane</keyword>
<evidence type="ECO:0000256" key="7">
    <source>
        <dbReference type="SAM" id="Phobius"/>
    </source>
</evidence>
<dbReference type="Ensembl" id="ENSPCET00000010286.1">
    <property type="protein sequence ID" value="ENSPCEP00000009951.1"/>
    <property type="gene ID" value="ENSPCEG00000007891.1"/>
</dbReference>
<dbReference type="SMART" id="SM00365">
    <property type="entry name" value="LRR_SD22"/>
    <property type="match status" value="3"/>
</dbReference>
<evidence type="ECO:0000256" key="1">
    <source>
        <dbReference type="ARBA" id="ARBA00022614"/>
    </source>
</evidence>
<dbReference type="Pfam" id="PF07679">
    <property type="entry name" value="I-set"/>
    <property type="match status" value="1"/>
</dbReference>
<evidence type="ECO:0000313" key="9">
    <source>
        <dbReference type="Ensembl" id="ENSPCEP00000009951.1"/>
    </source>
</evidence>
<dbReference type="InterPro" id="IPR013098">
    <property type="entry name" value="Ig_I-set"/>
</dbReference>
<dbReference type="Gene3D" id="3.80.10.10">
    <property type="entry name" value="Ribonuclease Inhibitor"/>
    <property type="match status" value="2"/>
</dbReference>
<dbReference type="FunFam" id="3.80.10.10:FF:000056">
    <property type="entry name" value="Leucine-rich repeat neuronal protein 1"/>
    <property type="match status" value="1"/>
</dbReference>
<name>A0A8C8RRX3_9SAUR</name>
<keyword evidence="5" id="KW-0325">Glycoprotein</keyword>
<keyword evidence="10" id="KW-1185">Reference proteome</keyword>
<keyword evidence="4" id="KW-1015">Disulfide bond</keyword>
<dbReference type="InterPro" id="IPR050328">
    <property type="entry name" value="Dev_Immune_Receptor"/>
</dbReference>
<evidence type="ECO:0000313" key="10">
    <source>
        <dbReference type="Proteomes" id="UP000694393"/>
    </source>
</evidence>